<sequence>MDRTGDRTSDSCRGRVSGLQEETVCGANGSYLHEGETAGRRGPYSRSAAVIFGDCEERGRKETKLSESDEVPLADDNDSTDMPDALESKVRCYAEGSAAAVTVQHKRTQLVGGSLLDNALFTGNLQTCAHGPMTNGATGDSVLPPSTYDFLRPHSSSTENHITLAGDVQDRSKDHADNAGRERAHVTAMKSMEKAASVAHYEEVEMDNPGPAQPANVKRRSHSHEQEQQRERDQGTRVRQSGSFTGEEKDLEFRDEKPKQTSNKKRIGGADHDEENYYYCGRRGEKKEMGESDMEDDSKSGESKLRGQQIPAGPDKNHEMPQQQQLTAECPWTVRELLSSVRAIVRKLSELKKRSSEAMDRAFSRHAMLVYNHAWHFIVVSTLLSAVMALGIVFRKHENDMYKLYSFSGAPSHAVKAHLLKHFAPVRTTYIVAFSREGHIKQESLRRLSEIDQQVRNLMIFRDDVTVDEFGDPLARRKDFNPENFPRNISFQDLCSRDSWGDCNVISVLDLYTSPRVWGRPIVSREWPVVVNMRTKKAYRADAMLGNMTVVEKPQGNGFVHIIRNATAFGIRYDFVGEHGWQHYSAAFEKSIENLVENFEIPGMRLSLKTERSISDELSRSSEMGHWEMMLLIVAVFVVLFYTVIVNTTFSYRTKSLPGFMGVASTLMGYAGGAGFIYFCGLHHTPPAEATPFLVLGIGVDNAFVLINSYSLTFLIPDPQERIRHTTRDAGLSITCTTMTSVTALIIGAASPYESIAMFCIITAFCLFWGYVMALTFFLGWLVLDCRREVAHLKKKQKRLTGGGETGEDDQVAEVGQAVRKPRSHAEDKHTRKEGLMGDGAAAENALLPLKKRTVASKASLSRVSPWEAEENEEDLLLALDMPCQDESHGTSRRDYLRRKKASTKKEYQAERGHDAPTPRHGGSGRTLGDAFKDCKPRIHADPNISLLSQNVEEDSRSSNVPGSPSSLHRALHGNGEHKQQMRDAAHEARRDDEDEQGSSSKFMPCRSREAATEDEPLCFSPVRKTENCGGGRNTATPTRLHPPFPSPASSSSSACSFPRGPASEKSFKENPAEQAALLERFGKMSTFGLVSLMVFRNDHQCALRKMRKKRARLNKRKATGQNSSSAGAIWPDDSKPEKLRRALNKIRDKCLWWRTPKNVRTQAATLLAEGDLMPAEAKHDKNHHDYSTPLTRGSSVHTGEDLNDSERAAGLLLESEPEELLPGAVQVLLPELSMSPDESGNLVETASAQSGAAGPGQGEKYITINDDELEEFLDRHVKEPKGNVGRLGRAFLISHYCRWLASGWIQTIILVAFALICGISIYGFTLIEPGITVDEICPNNSYLRVFFDVRSTYFRTLGEEITVFFAEPERWESKEVQDKLMEVHESIYLSHHAVAVHNGMYEFLKYKQSELVDGDRGLFTKTLYLWLQNDLVGRQFRSYFNFSFAPQSLPANSPSAALGGAAASAPLRLPSSLLSWKFVYWMPHMENTSVLYEWLEETRSILNNAKDFFRGEAFTPLAILWESDPHILKCTVTNLFYALVAIVLMTFLLIPNFMSMLIVAVTVFFVDMALFGFMAIWGLRLNMLTMVILLLAIGYSVDSTTHVLNAFTHCCGRTRRDRMKETMVLIGNAIANGMLSTLLAVFFLMGSDKFVLAVFFRMMILVLTFSFGFGFVFLPVLLLYVGPMPDNEFIAQFVDKRTPKLKSSRAPYLRSLTNGSGGCAGRRRTGVLQNATGSGRFSSLLESRLCSRRNRQTEDSAPDCGKDRARTASRERSHAELPDGEASPHAHRSASAPPAIELSTA</sequence>
<feature type="compositionally biased region" description="Low complexity" evidence="2">
    <location>
        <begin position="958"/>
        <end position="967"/>
    </location>
</feature>
<feature type="region of interest" description="Disordered" evidence="2">
    <location>
        <begin position="1237"/>
        <end position="1258"/>
    </location>
</feature>
<proteinExistence type="inferred from homology"/>
<dbReference type="InterPro" id="IPR000731">
    <property type="entry name" value="SSD"/>
</dbReference>
<feature type="transmembrane region" description="Helical" evidence="3">
    <location>
        <begin position="1659"/>
        <end position="1682"/>
    </location>
</feature>
<evidence type="ECO:0000256" key="2">
    <source>
        <dbReference type="SAM" id="MobiDB-lite"/>
    </source>
</evidence>
<dbReference type="Pfam" id="PF12349">
    <property type="entry name" value="Sterol-sensing"/>
    <property type="match status" value="1"/>
</dbReference>
<feature type="region of interest" description="Disordered" evidence="2">
    <location>
        <begin position="882"/>
        <end position="936"/>
    </location>
</feature>
<evidence type="ECO:0000313" key="6">
    <source>
        <dbReference type="Proteomes" id="UP000224006"/>
    </source>
</evidence>
<gene>
    <name evidence="5" type="ORF">BESB_043390</name>
</gene>
<feature type="transmembrane region" description="Helical" evidence="3">
    <location>
        <begin position="374"/>
        <end position="394"/>
    </location>
</feature>
<reference evidence="5 6" key="1">
    <citation type="submission" date="2017-09" db="EMBL/GenBank/DDBJ databases">
        <title>Genome sequencing of Besnoitia besnoiti strain Bb-Ger1.</title>
        <authorList>
            <person name="Schares G."/>
            <person name="Venepally P."/>
            <person name="Lorenzi H.A."/>
        </authorList>
    </citation>
    <scope>NUCLEOTIDE SEQUENCE [LARGE SCALE GENOMIC DNA]</scope>
    <source>
        <strain evidence="5 6">Bb-Ger1</strain>
    </source>
</reference>
<dbReference type="PANTHER" id="PTHR10796">
    <property type="entry name" value="PATCHED-RELATED"/>
    <property type="match status" value="1"/>
</dbReference>
<keyword evidence="3" id="KW-0812">Transmembrane</keyword>
<feature type="region of interest" description="Disordered" evidence="2">
    <location>
        <begin position="949"/>
        <end position="1008"/>
    </location>
</feature>
<feature type="compositionally biased region" description="Basic and acidic residues" evidence="2">
    <location>
        <begin position="246"/>
        <end position="259"/>
    </location>
</feature>
<feature type="region of interest" description="Disordered" evidence="2">
    <location>
        <begin position="164"/>
        <end position="185"/>
    </location>
</feature>
<name>A0A2A9MKK0_BESBE</name>
<evidence type="ECO:0000259" key="4">
    <source>
        <dbReference type="PROSITE" id="PS50156"/>
    </source>
</evidence>
<protein>
    <submittedName>
        <fullName evidence="5">Patched family protein</fullName>
    </submittedName>
</protein>
<feature type="transmembrane region" description="Helical" evidence="3">
    <location>
        <begin position="1300"/>
        <end position="1325"/>
    </location>
</feature>
<feature type="compositionally biased region" description="Basic and acidic residues" evidence="2">
    <location>
        <begin position="168"/>
        <end position="185"/>
    </location>
</feature>
<dbReference type="InterPro" id="IPR051697">
    <property type="entry name" value="Patched_domain-protein"/>
</dbReference>
<dbReference type="GO" id="GO:0016020">
    <property type="term" value="C:membrane"/>
    <property type="evidence" value="ECO:0007669"/>
    <property type="project" value="TreeGrafter"/>
</dbReference>
<dbReference type="Gene3D" id="1.20.1640.10">
    <property type="entry name" value="Multidrug efflux transporter AcrB transmembrane domain"/>
    <property type="match status" value="2"/>
</dbReference>
<feature type="transmembrane region" description="Helical" evidence="3">
    <location>
        <begin position="756"/>
        <end position="784"/>
    </location>
</feature>
<dbReference type="RefSeq" id="XP_029220156.1">
    <property type="nucleotide sequence ID" value="XM_029362790.1"/>
</dbReference>
<feature type="compositionally biased region" description="Basic and acidic residues" evidence="2">
    <location>
        <begin position="975"/>
        <end position="992"/>
    </location>
</feature>
<dbReference type="PANTHER" id="PTHR10796:SF92">
    <property type="entry name" value="PATCHED-RELATED, ISOFORM A"/>
    <property type="match status" value="1"/>
</dbReference>
<comment type="caution">
    <text evidence="5">The sequence shown here is derived from an EMBL/GenBank/DDBJ whole genome shotgun (WGS) entry which is preliminary data.</text>
</comment>
<feature type="compositionally biased region" description="Basic and acidic residues" evidence="2">
    <location>
        <begin position="824"/>
        <end position="836"/>
    </location>
</feature>
<evidence type="ECO:0000256" key="1">
    <source>
        <dbReference type="ARBA" id="ARBA00005585"/>
    </source>
</evidence>
<feature type="compositionally biased region" description="Low complexity" evidence="2">
    <location>
        <begin position="1048"/>
        <end position="1059"/>
    </location>
</feature>
<feature type="region of interest" description="Disordered" evidence="2">
    <location>
        <begin position="1749"/>
        <end position="1802"/>
    </location>
</feature>
<feature type="region of interest" description="Disordered" evidence="2">
    <location>
        <begin position="797"/>
        <end position="838"/>
    </location>
</feature>
<accession>A0A2A9MKK0</accession>
<dbReference type="KEGG" id="bbes:BESB_043390"/>
<feature type="transmembrane region" description="Helical" evidence="3">
    <location>
        <begin position="656"/>
        <end position="679"/>
    </location>
</feature>
<feature type="transmembrane region" description="Helical" evidence="3">
    <location>
        <begin position="1533"/>
        <end position="1551"/>
    </location>
</feature>
<dbReference type="Proteomes" id="UP000224006">
    <property type="component" value="Chromosome III"/>
</dbReference>
<keyword evidence="3" id="KW-0472">Membrane</keyword>
<feature type="region of interest" description="Disordered" evidence="2">
    <location>
        <begin position="59"/>
        <end position="82"/>
    </location>
</feature>
<feature type="compositionally biased region" description="Basic and acidic residues" evidence="2">
    <location>
        <begin position="223"/>
        <end position="236"/>
    </location>
</feature>
<feature type="compositionally biased region" description="Polar residues" evidence="2">
    <location>
        <begin position="1189"/>
        <end position="1198"/>
    </location>
</feature>
<feature type="domain" description="SSD" evidence="4">
    <location>
        <begin position="628"/>
        <end position="784"/>
    </location>
</feature>
<feature type="transmembrane region" description="Helical" evidence="3">
    <location>
        <begin position="629"/>
        <end position="650"/>
    </location>
</feature>
<dbReference type="PROSITE" id="PS50156">
    <property type="entry name" value="SSD"/>
    <property type="match status" value="1"/>
</dbReference>
<organism evidence="5 6">
    <name type="scientific">Besnoitia besnoiti</name>
    <name type="common">Apicomplexan protozoan</name>
    <dbReference type="NCBI Taxonomy" id="94643"/>
    <lineage>
        <taxon>Eukaryota</taxon>
        <taxon>Sar</taxon>
        <taxon>Alveolata</taxon>
        <taxon>Apicomplexa</taxon>
        <taxon>Conoidasida</taxon>
        <taxon>Coccidia</taxon>
        <taxon>Eucoccidiorida</taxon>
        <taxon>Eimeriorina</taxon>
        <taxon>Sarcocystidae</taxon>
        <taxon>Besnoitia</taxon>
    </lineage>
</organism>
<keyword evidence="3" id="KW-1133">Transmembrane helix</keyword>
<feature type="region of interest" description="Disordered" evidence="2">
    <location>
        <begin position="283"/>
        <end position="326"/>
    </location>
</feature>
<feature type="compositionally biased region" description="Acidic residues" evidence="2">
    <location>
        <begin position="68"/>
        <end position="81"/>
    </location>
</feature>
<dbReference type="InterPro" id="IPR053958">
    <property type="entry name" value="HMGCR/SNAP/NPC1-like_SSD"/>
</dbReference>
<dbReference type="GeneID" id="40309269"/>
<feature type="transmembrane region" description="Helical" evidence="3">
    <location>
        <begin position="1626"/>
        <end position="1647"/>
    </location>
</feature>
<dbReference type="SUPFAM" id="SSF82866">
    <property type="entry name" value="Multidrug efflux transporter AcrB transmembrane domain"/>
    <property type="match status" value="2"/>
</dbReference>
<feature type="compositionally biased region" description="Basic residues" evidence="2">
    <location>
        <begin position="1109"/>
        <end position="1119"/>
    </location>
</feature>
<dbReference type="VEuPathDB" id="ToxoDB:BESB_043390"/>
<feature type="region of interest" description="Disordered" evidence="2">
    <location>
        <begin position="206"/>
        <end position="271"/>
    </location>
</feature>
<keyword evidence="6" id="KW-1185">Reference proteome</keyword>
<evidence type="ECO:0000313" key="5">
    <source>
        <dbReference type="EMBL" id="PFH36147.1"/>
    </source>
</evidence>
<feature type="region of interest" description="Disordered" evidence="2">
    <location>
        <begin position="1044"/>
        <end position="1072"/>
    </location>
</feature>
<evidence type="ECO:0000256" key="3">
    <source>
        <dbReference type="SAM" id="Phobius"/>
    </source>
</evidence>
<feature type="region of interest" description="Disordered" evidence="2">
    <location>
        <begin position="1180"/>
        <end position="1202"/>
    </location>
</feature>
<feature type="compositionally biased region" description="Basic and acidic residues" evidence="2">
    <location>
        <begin position="1761"/>
        <end position="1778"/>
    </location>
</feature>
<feature type="transmembrane region" description="Helical" evidence="3">
    <location>
        <begin position="730"/>
        <end position="750"/>
    </location>
</feature>
<dbReference type="EMBL" id="NWUJ01000003">
    <property type="protein sequence ID" value="PFH36147.1"/>
    <property type="molecule type" value="Genomic_DNA"/>
</dbReference>
<feature type="transmembrane region" description="Helical" evidence="3">
    <location>
        <begin position="1584"/>
        <end position="1605"/>
    </location>
</feature>
<feature type="region of interest" description="Disordered" evidence="2">
    <location>
        <begin position="1109"/>
        <end position="1134"/>
    </location>
</feature>
<dbReference type="OrthoDB" id="6510177at2759"/>
<comment type="similarity">
    <text evidence="1">Belongs to the patched family.</text>
</comment>
<feature type="compositionally biased region" description="Basic and acidic residues" evidence="2">
    <location>
        <begin position="904"/>
        <end position="918"/>
    </location>
</feature>
<feature type="compositionally biased region" description="Basic and acidic residues" evidence="2">
    <location>
        <begin position="886"/>
        <end position="895"/>
    </location>
</feature>